<protein>
    <recommendedName>
        <fullName evidence="4">Secreted protein</fullName>
    </recommendedName>
</protein>
<accession>A0ABU7BAA9</accession>
<sequence length="84" mass="9135">MLGVAATALLRAHIAARSTGSRSERPGEGRKTWKILIFASQECLVWKLIDGPKANHRLQEDGADNELLPEIRLPASGQTEGRSS</sequence>
<feature type="region of interest" description="Disordered" evidence="1">
    <location>
        <begin position="60"/>
        <end position="84"/>
    </location>
</feature>
<reference evidence="2 3" key="1">
    <citation type="submission" date="2021-07" db="EMBL/GenBank/DDBJ databases">
        <authorList>
            <person name="Palmer J.M."/>
        </authorList>
    </citation>
    <scope>NUCLEOTIDE SEQUENCE [LARGE SCALE GENOMIC DNA]</scope>
    <source>
        <strain evidence="2 3">AT_MEX2019</strain>
        <tissue evidence="2">Muscle</tissue>
    </source>
</reference>
<gene>
    <name evidence="2" type="ORF">ATANTOWER_028198</name>
</gene>
<evidence type="ECO:0000256" key="1">
    <source>
        <dbReference type="SAM" id="MobiDB-lite"/>
    </source>
</evidence>
<dbReference type="EMBL" id="JAHUTI010046382">
    <property type="protein sequence ID" value="MED6247025.1"/>
    <property type="molecule type" value="Genomic_DNA"/>
</dbReference>
<organism evidence="2 3">
    <name type="scientific">Ataeniobius toweri</name>
    <dbReference type="NCBI Taxonomy" id="208326"/>
    <lineage>
        <taxon>Eukaryota</taxon>
        <taxon>Metazoa</taxon>
        <taxon>Chordata</taxon>
        <taxon>Craniata</taxon>
        <taxon>Vertebrata</taxon>
        <taxon>Euteleostomi</taxon>
        <taxon>Actinopterygii</taxon>
        <taxon>Neopterygii</taxon>
        <taxon>Teleostei</taxon>
        <taxon>Neoteleostei</taxon>
        <taxon>Acanthomorphata</taxon>
        <taxon>Ovalentaria</taxon>
        <taxon>Atherinomorphae</taxon>
        <taxon>Cyprinodontiformes</taxon>
        <taxon>Goodeidae</taxon>
        <taxon>Ataeniobius</taxon>
    </lineage>
</organism>
<evidence type="ECO:0000313" key="2">
    <source>
        <dbReference type="EMBL" id="MED6247025.1"/>
    </source>
</evidence>
<evidence type="ECO:0000313" key="3">
    <source>
        <dbReference type="Proteomes" id="UP001345963"/>
    </source>
</evidence>
<name>A0ABU7BAA9_9TELE</name>
<dbReference type="Proteomes" id="UP001345963">
    <property type="component" value="Unassembled WGS sequence"/>
</dbReference>
<comment type="caution">
    <text evidence="2">The sequence shown here is derived from an EMBL/GenBank/DDBJ whole genome shotgun (WGS) entry which is preliminary data.</text>
</comment>
<keyword evidence="3" id="KW-1185">Reference proteome</keyword>
<evidence type="ECO:0008006" key="4">
    <source>
        <dbReference type="Google" id="ProtNLM"/>
    </source>
</evidence>
<proteinExistence type="predicted"/>